<evidence type="ECO:0000259" key="1">
    <source>
        <dbReference type="Pfam" id="PF13452"/>
    </source>
</evidence>
<dbReference type="InterPro" id="IPR029069">
    <property type="entry name" value="HotDog_dom_sf"/>
</dbReference>
<reference evidence="2 3" key="1">
    <citation type="submission" date="2022-01" db="EMBL/GenBank/DDBJ databases">
        <title>Alkalihalobacillus sp. EGI L200015, a novel bacterium isolated from a salt lake sediment.</title>
        <authorList>
            <person name="Gao L."/>
            <person name="Fang B.-Z."/>
            <person name="Li W.-J."/>
        </authorList>
    </citation>
    <scope>NUCLEOTIDE SEQUENCE [LARGE SCALE GENOMIC DNA]</scope>
    <source>
        <strain evidence="2 3">KCTC 12718</strain>
    </source>
</reference>
<dbReference type="EMBL" id="JAKIJS010000001">
    <property type="protein sequence ID" value="MCF6138378.1"/>
    <property type="molecule type" value="Genomic_DNA"/>
</dbReference>
<accession>A0ABS9H3E2</accession>
<protein>
    <submittedName>
        <fullName evidence="2">MaoC family dehydratase N-terminal domain-containing protein</fullName>
    </submittedName>
</protein>
<dbReference type="SUPFAM" id="SSF54637">
    <property type="entry name" value="Thioesterase/thiol ester dehydrase-isomerase"/>
    <property type="match status" value="1"/>
</dbReference>
<organism evidence="2 3">
    <name type="scientific">Pseudalkalibacillus berkeleyi</name>
    <dbReference type="NCBI Taxonomy" id="1069813"/>
    <lineage>
        <taxon>Bacteria</taxon>
        <taxon>Bacillati</taxon>
        <taxon>Bacillota</taxon>
        <taxon>Bacilli</taxon>
        <taxon>Bacillales</taxon>
        <taxon>Fictibacillaceae</taxon>
        <taxon>Pseudalkalibacillus</taxon>
    </lineage>
</organism>
<dbReference type="Gene3D" id="3.10.129.10">
    <property type="entry name" value="Hotdog Thioesterase"/>
    <property type="match status" value="1"/>
</dbReference>
<comment type="caution">
    <text evidence="2">The sequence shown here is derived from an EMBL/GenBank/DDBJ whole genome shotgun (WGS) entry which is preliminary data.</text>
</comment>
<dbReference type="Pfam" id="PF13452">
    <property type="entry name" value="FAS1_DH_region"/>
    <property type="match status" value="1"/>
</dbReference>
<dbReference type="Proteomes" id="UP001649381">
    <property type="component" value="Unassembled WGS sequence"/>
</dbReference>
<sequence>MDLLRQLEVGRKTEKFIIHVKNEEALQFAKVVGEWPLQQIDNDTTQFIVPPTFPIKYWQEVEMPWLDGVGPLVHGEQSFQYDKPILTETTYYGDIQLVKVEEKDGKLGTVIWVEHELNGYDEDSWKPFFTCTTKAMFKEKTGEGR</sequence>
<evidence type="ECO:0000313" key="3">
    <source>
        <dbReference type="Proteomes" id="UP001649381"/>
    </source>
</evidence>
<dbReference type="InterPro" id="IPR039569">
    <property type="entry name" value="FAS1-like_DH_region"/>
</dbReference>
<evidence type="ECO:0000313" key="2">
    <source>
        <dbReference type="EMBL" id="MCF6138378.1"/>
    </source>
</evidence>
<proteinExistence type="predicted"/>
<keyword evidence="3" id="KW-1185">Reference proteome</keyword>
<gene>
    <name evidence="2" type="ORF">L2716_11625</name>
</gene>
<name>A0ABS9H3E2_9BACL</name>
<feature type="domain" description="FAS1-like dehydratase" evidence="1">
    <location>
        <begin position="9"/>
        <end position="117"/>
    </location>
</feature>
<dbReference type="RefSeq" id="WP_236334787.1">
    <property type="nucleotide sequence ID" value="NZ_JAKIJS010000001.1"/>
</dbReference>